<evidence type="ECO:0000313" key="4">
    <source>
        <dbReference type="EMBL" id="BAS00345.1"/>
    </source>
</evidence>
<evidence type="ECO:0000256" key="2">
    <source>
        <dbReference type="SAM" id="MobiDB-lite"/>
    </source>
</evidence>
<dbReference type="InterPro" id="IPR019734">
    <property type="entry name" value="TPR_rpt"/>
</dbReference>
<dbReference type="SMART" id="SM00028">
    <property type="entry name" value="TPR"/>
    <property type="match status" value="9"/>
</dbReference>
<dbReference type="RefSeq" id="WP_244495144.1">
    <property type="nucleotide sequence ID" value="NZ_AP014854.2"/>
</dbReference>
<reference evidence="4" key="1">
    <citation type="journal article" date="2015" name="Genome Announc.">
        <title>Complete Genome Sequence of the Bacteriochlorophyll b-Producing Photosynthetic Bacterium Blastochloris viridis.</title>
        <authorList>
            <person name="Tsukatani Y."/>
            <person name="Hirose Y."/>
            <person name="Harada J."/>
            <person name="Misawa N."/>
            <person name="Mori K."/>
            <person name="Inoue K."/>
            <person name="Tamiaki H."/>
        </authorList>
    </citation>
    <scope>NUCLEOTIDE SEQUENCE [LARGE SCALE GENOMIC DNA]</scope>
    <source>
        <strain evidence="4">DSM 133</strain>
    </source>
</reference>
<dbReference type="InterPro" id="IPR011990">
    <property type="entry name" value="TPR-like_helical_dom_sf"/>
</dbReference>
<sequence>MTIRGRSLVAALAISSVVAGPAIARSDASGEDYGRLSLSGSYLAGRLAGSLRDNASATTFFKAALRVDSKNTEVMERAFLVMLAQGDIDDAAALGERLVQLDRQHRIARLAIAVRAIKARQYQTARTQLAQSVRAPIADLTATLLAAWTAYGAGDTKSAIELLDKLQGPDWYATFRDMHAGMILDLAGQKKEAGKRLERAYKADQTALRVVESYARWLSRNGQREEALRVYATFDKAMPQHPLVVDAVETLEKDQSLPPLVRSAQDGAAEVLYGLGSALGRQGGEDLGLIYLQFALFLAPTHPLALLSLADLYETLKKPELAIEVYERIPDKSPLKRNAEIQLGLNLDLLDRTDEARAHLEALVKADPDDLEAVLALGNVLRGRKNFEDAAKVYTTGIDSIDQPERRNWMIYYFRGICLERSKEWSRAEVDFKKALELFPDQPHVLNYLGYSWIDQGINLEPGIEMIRRAVQLRPDDGYIVDSLGWAHFKLGRVDEAVAELERAIELKPDDPVINDHLGDAYWKVGRRLEAVFQWSHARDLKPEPDDLAKIETKLKHGLADEPKSKAENAKVGEGG</sequence>
<feature type="repeat" description="TPR" evidence="1">
    <location>
        <begin position="409"/>
        <end position="442"/>
    </location>
</feature>
<dbReference type="PANTHER" id="PTHR12558">
    <property type="entry name" value="CELL DIVISION CYCLE 16,23,27"/>
    <property type="match status" value="1"/>
</dbReference>
<accession>A0A182D4K4</accession>
<keyword evidence="3" id="KW-0732">Signal</keyword>
<dbReference type="Gene3D" id="1.25.40.10">
    <property type="entry name" value="Tetratricopeptide repeat domain"/>
    <property type="match status" value="3"/>
</dbReference>
<proteinExistence type="predicted"/>
<organism evidence="4">
    <name type="scientific">Blastochloris viridis</name>
    <name type="common">Rhodopseudomonas viridis</name>
    <dbReference type="NCBI Taxonomy" id="1079"/>
    <lineage>
        <taxon>Bacteria</taxon>
        <taxon>Pseudomonadati</taxon>
        <taxon>Pseudomonadota</taxon>
        <taxon>Alphaproteobacteria</taxon>
        <taxon>Hyphomicrobiales</taxon>
        <taxon>Blastochloridaceae</taxon>
        <taxon>Blastochloris</taxon>
    </lineage>
</organism>
<dbReference type="EMBL" id="AP014854">
    <property type="protein sequence ID" value="BAS00345.1"/>
    <property type="molecule type" value="Genomic_DNA"/>
</dbReference>
<keyword evidence="1" id="KW-0802">TPR repeat</keyword>
<feature type="signal peptide" evidence="3">
    <location>
        <begin position="1"/>
        <end position="24"/>
    </location>
</feature>
<feature type="region of interest" description="Disordered" evidence="2">
    <location>
        <begin position="554"/>
        <end position="576"/>
    </location>
</feature>
<evidence type="ECO:0000256" key="3">
    <source>
        <dbReference type="SAM" id="SignalP"/>
    </source>
</evidence>
<feature type="chain" id="PRO_5008116233" evidence="3">
    <location>
        <begin position="25"/>
        <end position="576"/>
    </location>
</feature>
<evidence type="ECO:0000256" key="1">
    <source>
        <dbReference type="PROSITE-ProRule" id="PRU00339"/>
    </source>
</evidence>
<dbReference type="PANTHER" id="PTHR12558:SF13">
    <property type="entry name" value="CELL DIVISION CYCLE PROTEIN 27 HOMOLOG"/>
    <property type="match status" value="1"/>
</dbReference>
<dbReference type="AlphaFoldDB" id="A0A182D4K4"/>
<name>A0A182D4K4_BLAVI</name>
<dbReference type="Pfam" id="PF13414">
    <property type="entry name" value="TPR_11"/>
    <property type="match status" value="1"/>
</dbReference>
<feature type="repeat" description="TPR" evidence="1">
    <location>
        <begin position="478"/>
        <end position="511"/>
    </location>
</feature>
<gene>
    <name evidence="4" type="ORF">BV133_2751</name>
</gene>
<dbReference type="PATRIC" id="fig|1079.8.peg.2841"/>
<protein>
    <submittedName>
        <fullName evidence="4">TPR domain protein</fullName>
    </submittedName>
</protein>
<dbReference type="PROSITE" id="PS50005">
    <property type="entry name" value="TPR"/>
    <property type="match status" value="2"/>
</dbReference>
<dbReference type="Pfam" id="PF13432">
    <property type="entry name" value="TPR_16"/>
    <property type="match status" value="3"/>
</dbReference>
<dbReference type="SUPFAM" id="SSF48452">
    <property type="entry name" value="TPR-like"/>
    <property type="match status" value="2"/>
</dbReference>